<accession>A5C1D7</accession>
<name>A5C1D7_VITVI</name>
<evidence type="ECO:0000313" key="3">
    <source>
        <dbReference type="EMBL" id="CAN66251.1"/>
    </source>
</evidence>
<keyword evidence="2" id="KW-0472">Membrane</keyword>
<dbReference type="ExpressionAtlas" id="A5C1D7">
    <property type="expression patterns" value="baseline and differential"/>
</dbReference>
<reference evidence="3" key="1">
    <citation type="journal article" date="2007" name="PLoS ONE">
        <title>The first genome sequence of an elite grapevine cultivar (Pinot noir Vitis vinifera L.): coping with a highly heterozygous genome.</title>
        <authorList>
            <person name="Velasco R."/>
            <person name="Zharkikh A."/>
            <person name="Troggio M."/>
            <person name="Cartwright D.A."/>
            <person name="Cestaro A."/>
            <person name="Pruss D."/>
            <person name="Pindo M."/>
            <person name="FitzGerald L.M."/>
            <person name="Vezzulli S."/>
            <person name="Reid J."/>
            <person name="Malacarne G."/>
            <person name="Iliev D."/>
            <person name="Coppola G."/>
            <person name="Wardell B."/>
            <person name="Micheletti D."/>
            <person name="Macalma T."/>
            <person name="Facci M."/>
            <person name="Mitchell J.T."/>
            <person name="Perazzolli M."/>
            <person name="Eldredge G."/>
            <person name="Gatto P."/>
            <person name="Oyzerski R."/>
            <person name="Moretto M."/>
            <person name="Gutin N."/>
            <person name="Stefanini M."/>
            <person name="Chen Y."/>
            <person name="Segala C."/>
            <person name="Davenport C."/>
            <person name="Dematte L."/>
            <person name="Mraz A."/>
            <person name="Battilana J."/>
            <person name="Stormo K."/>
            <person name="Costa F."/>
            <person name="Tao Q."/>
            <person name="Si-Ammour A."/>
            <person name="Harkins T."/>
            <person name="Lackey A."/>
            <person name="Perbost C."/>
            <person name="Taillon B."/>
            <person name="Stella A."/>
            <person name="Solovyev V."/>
            <person name="Fawcett J.A."/>
            <person name="Sterck L."/>
            <person name="Vandepoele K."/>
            <person name="Grando S.M."/>
            <person name="Toppo S."/>
            <person name="Moser C."/>
            <person name="Lanchbury J."/>
            <person name="Bogden R."/>
            <person name="Skolnick M."/>
            <person name="Sgaramella V."/>
            <person name="Bhatnagar S.K."/>
            <person name="Fontana P."/>
            <person name="Gutin A."/>
            <person name="Van de Peer Y."/>
            <person name="Salamini F."/>
            <person name="Viola R."/>
        </authorList>
    </citation>
    <scope>NUCLEOTIDE SEQUENCE</scope>
</reference>
<keyword evidence="2" id="KW-1133">Transmembrane helix</keyword>
<sequence>MVENAKLERKAPLSTCASLLLHLLLESDRNRKIGERERTRLHRWRRLVLVDLHDGRDVILEGFSYMDSALSASSFLKCSFVPTASGLRYREKGRLIQSIFHFLSLKTLVNRRGTLGFLFSSLASLVTNPLFEFKSEKKVLGAEVYSLKMMWFMRFFGLLFAIMVMTARIVAAAARSEAGIRSALEAVSFDQFSYKVKAETDRINDRSPPPSPIANVPYHFKSPPPSPRPPSSPPPPWSPPPLS</sequence>
<keyword evidence="2" id="KW-0812">Transmembrane</keyword>
<feature type="compositionally biased region" description="Pro residues" evidence="1">
    <location>
        <begin position="222"/>
        <end position="243"/>
    </location>
</feature>
<organism evidence="3">
    <name type="scientific">Vitis vinifera</name>
    <name type="common">Grape</name>
    <dbReference type="NCBI Taxonomy" id="29760"/>
    <lineage>
        <taxon>Eukaryota</taxon>
        <taxon>Viridiplantae</taxon>
        <taxon>Streptophyta</taxon>
        <taxon>Embryophyta</taxon>
        <taxon>Tracheophyta</taxon>
        <taxon>Spermatophyta</taxon>
        <taxon>Magnoliopsida</taxon>
        <taxon>eudicotyledons</taxon>
        <taxon>Gunneridae</taxon>
        <taxon>Pentapetalae</taxon>
        <taxon>rosids</taxon>
        <taxon>Vitales</taxon>
        <taxon>Vitaceae</taxon>
        <taxon>Viteae</taxon>
        <taxon>Vitis</taxon>
    </lineage>
</organism>
<dbReference type="EMBL" id="AM478654">
    <property type="protein sequence ID" value="CAN66251.1"/>
    <property type="molecule type" value="Genomic_DNA"/>
</dbReference>
<dbReference type="AlphaFoldDB" id="A5C1D7"/>
<feature type="transmembrane region" description="Helical" evidence="2">
    <location>
        <begin position="113"/>
        <end position="131"/>
    </location>
</feature>
<feature type="transmembrane region" description="Helical" evidence="2">
    <location>
        <begin position="151"/>
        <end position="171"/>
    </location>
</feature>
<evidence type="ECO:0000256" key="1">
    <source>
        <dbReference type="SAM" id="MobiDB-lite"/>
    </source>
</evidence>
<evidence type="ECO:0000256" key="2">
    <source>
        <dbReference type="SAM" id="Phobius"/>
    </source>
</evidence>
<gene>
    <name evidence="3" type="ORF">VITISV_026726</name>
</gene>
<proteinExistence type="predicted"/>
<feature type="region of interest" description="Disordered" evidence="1">
    <location>
        <begin position="200"/>
        <end position="243"/>
    </location>
</feature>
<protein>
    <submittedName>
        <fullName evidence="3">Uncharacterized protein</fullName>
    </submittedName>
</protein>